<proteinExistence type="predicted"/>
<organism evidence="1 2">
    <name type="scientific">Candidatus Hakubella thermalkaliphila</name>
    <dbReference type="NCBI Taxonomy" id="2754717"/>
    <lineage>
        <taxon>Bacteria</taxon>
        <taxon>Bacillati</taxon>
        <taxon>Actinomycetota</taxon>
        <taxon>Actinomycetota incertae sedis</taxon>
        <taxon>Candidatus Hakubellales</taxon>
        <taxon>Candidatus Hakubellaceae</taxon>
        <taxon>Candidatus Hakubella</taxon>
    </lineage>
</organism>
<gene>
    <name evidence="1" type="ORF">HKBW3S42_01802</name>
</gene>
<evidence type="ECO:0000313" key="2">
    <source>
        <dbReference type="Proteomes" id="UP000568877"/>
    </source>
</evidence>
<protein>
    <submittedName>
        <fullName evidence="1">Uncharacterized protein</fullName>
    </submittedName>
</protein>
<accession>A0A6V8PQY2</accession>
<dbReference type="Proteomes" id="UP000568877">
    <property type="component" value="Unassembled WGS sequence"/>
</dbReference>
<dbReference type="EMBL" id="BLSA01000493">
    <property type="protein sequence ID" value="GFP33466.1"/>
    <property type="molecule type" value="Genomic_DNA"/>
</dbReference>
<reference evidence="1 2" key="1">
    <citation type="journal article" date="2020" name="Front. Microbiol.">
        <title>Single-cell genomics of novel Actinobacteria with the Wood-Ljungdahl pathway discovered in a serpentinizing system.</title>
        <authorList>
            <person name="Merino N."/>
            <person name="Kawai M."/>
            <person name="Boyd E.S."/>
            <person name="Colman D.R."/>
            <person name="McGlynn S.E."/>
            <person name="Nealson K.H."/>
            <person name="Kurokawa K."/>
            <person name="Hongoh Y."/>
        </authorList>
    </citation>
    <scope>NUCLEOTIDE SEQUENCE [LARGE SCALE GENOMIC DNA]</scope>
    <source>
        <strain evidence="1 2">S42</strain>
    </source>
</reference>
<name>A0A6V8PQY2_9ACTN</name>
<comment type="caution">
    <text evidence="1">The sequence shown here is derived from an EMBL/GenBank/DDBJ whole genome shotgun (WGS) entry which is preliminary data.</text>
</comment>
<evidence type="ECO:0000313" key="1">
    <source>
        <dbReference type="EMBL" id="GFP33466.1"/>
    </source>
</evidence>
<dbReference type="AlphaFoldDB" id="A0A6V8PQY2"/>
<dbReference type="Gene3D" id="1.10.287.2170">
    <property type="match status" value="1"/>
</dbReference>
<sequence length="54" mass="6336">YDDEGDGWIGEEFQQLGPPIIDTQDFLNIVTSFCTRVYGQRRSKRKTERIITEL</sequence>
<feature type="non-terminal residue" evidence="1">
    <location>
        <position position="1"/>
    </location>
</feature>